<keyword evidence="1" id="KW-0521">NADP</keyword>
<evidence type="ECO:0000313" key="3">
    <source>
        <dbReference type="EMBL" id="GAM35868.1"/>
    </source>
</evidence>
<sequence length="323" mass="35072">MRAIVVHEKGGPEVLKFHQNYPRPVPKNGEVLIRVKAFGLNRAEMFTRQGHSPGVVFPRILGIEATGIVEQSPTEEFVKGQAVVTVMGDMGRMYDGGYAEYTCVKATQVKPIKPNNLPWEILGALPETMQTAWGSLFGPLKLQPGDRLLIRGGTTTIGLAAAALARHHGATVVSTSRKPEREALLREHGVDDVIIDNGAIADEVRRRYPEGVDKVLELIGVVTMADSLKTLKPGGIQCMTGIAGGKWVLDSFSPLPTIPKGRYLTTYGGSSDDLLATPLDDIIKLLENGTIKLPIKTFDMENIVEAHRFMEFEGGAKVVVVVP</sequence>
<proteinExistence type="predicted"/>
<dbReference type="SUPFAM" id="SSF50129">
    <property type="entry name" value="GroES-like"/>
    <property type="match status" value="1"/>
</dbReference>
<dbReference type="Proteomes" id="UP000053095">
    <property type="component" value="Unassembled WGS sequence"/>
</dbReference>
<dbReference type="InterPro" id="IPR036291">
    <property type="entry name" value="NAD(P)-bd_dom_sf"/>
</dbReference>
<feature type="domain" description="Enoyl reductase (ER)" evidence="2">
    <location>
        <begin position="10"/>
        <end position="320"/>
    </location>
</feature>
<dbReference type="PANTHER" id="PTHR44154:SF1">
    <property type="entry name" value="QUINONE OXIDOREDUCTASE"/>
    <property type="match status" value="1"/>
</dbReference>
<dbReference type="AlphaFoldDB" id="A0A6V8H3G7"/>
<dbReference type="Gene3D" id="3.40.50.720">
    <property type="entry name" value="NAD(P)-binding Rossmann-like Domain"/>
    <property type="match status" value="1"/>
</dbReference>
<keyword evidence="4" id="KW-1185">Reference proteome</keyword>
<dbReference type="Gene3D" id="3.90.180.10">
    <property type="entry name" value="Medium-chain alcohol dehydrogenases, catalytic domain"/>
    <property type="match status" value="1"/>
</dbReference>
<evidence type="ECO:0000256" key="1">
    <source>
        <dbReference type="ARBA" id="ARBA00022857"/>
    </source>
</evidence>
<dbReference type="SUPFAM" id="SSF51735">
    <property type="entry name" value="NAD(P)-binding Rossmann-fold domains"/>
    <property type="match status" value="1"/>
</dbReference>
<dbReference type="Pfam" id="PF08240">
    <property type="entry name" value="ADH_N"/>
    <property type="match status" value="1"/>
</dbReference>
<dbReference type="InterPro" id="IPR020843">
    <property type="entry name" value="ER"/>
</dbReference>
<accession>A0A6V8H3G7</accession>
<dbReference type="PANTHER" id="PTHR44154">
    <property type="entry name" value="QUINONE OXIDOREDUCTASE"/>
    <property type="match status" value="1"/>
</dbReference>
<organism evidence="3 4">
    <name type="scientific">Talaromyces pinophilus</name>
    <name type="common">Penicillium pinophilum</name>
    <dbReference type="NCBI Taxonomy" id="128442"/>
    <lineage>
        <taxon>Eukaryota</taxon>
        <taxon>Fungi</taxon>
        <taxon>Dikarya</taxon>
        <taxon>Ascomycota</taxon>
        <taxon>Pezizomycotina</taxon>
        <taxon>Eurotiomycetes</taxon>
        <taxon>Eurotiomycetidae</taxon>
        <taxon>Eurotiales</taxon>
        <taxon>Trichocomaceae</taxon>
        <taxon>Talaromyces</taxon>
        <taxon>Talaromyces sect. Talaromyces</taxon>
    </lineage>
</organism>
<dbReference type="EMBL" id="DF933813">
    <property type="protein sequence ID" value="GAM35868.1"/>
    <property type="molecule type" value="Genomic_DNA"/>
</dbReference>
<reference evidence="4" key="1">
    <citation type="journal article" date="2015" name="Genome Announc.">
        <title>Draft genome sequence of Talaromyces cellulolyticus strain Y-94, a source of lignocellulosic biomass-degrading enzymes.</title>
        <authorList>
            <person name="Fujii T."/>
            <person name="Koike H."/>
            <person name="Sawayama S."/>
            <person name="Yano S."/>
            <person name="Inoue H."/>
        </authorList>
    </citation>
    <scope>NUCLEOTIDE SEQUENCE [LARGE SCALE GENOMIC DNA]</scope>
    <source>
        <strain evidence="4">Y-94</strain>
    </source>
</reference>
<dbReference type="Pfam" id="PF00107">
    <property type="entry name" value="ADH_zinc_N"/>
    <property type="match status" value="1"/>
</dbReference>
<dbReference type="InterPro" id="IPR051603">
    <property type="entry name" value="Zinc-ADH_QOR/CCCR"/>
</dbReference>
<dbReference type="SMART" id="SM00829">
    <property type="entry name" value="PKS_ER"/>
    <property type="match status" value="1"/>
</dbReference>
<name>A0A6V8H3G7_TALPI</name>
<comment type="caution">
    <text evidence="3">The sequence shown here is derived from an EMBL/GenBank/DDBJ whole genome shotgun (WGS) entry which is preliminary data.</text>
</comment>
<protein>
    <submittedName>
        <fullName evidence="3">Zinc-binding oxidoreductase</fullName>
    </submittedName>
</protein>
<dbReference type="InterPro" id="IPR011032">
    <property type="entry name" value="GroES-like_sf"/>
</dbReference>
<gene>
    <name evidence="3" type="ORF">TCE0_017f04529</name>
</gene>
<evidence type="ECO:0000259" key="2">
    <source>
        <dbReference type="SMART" id="SM00829"/>
    </source>
</evidence>
<dbReference type="GO" id="GO:0016491">
    <property type="term" value="F:oxidoreductase activity"/>
    <property type="evidence" value="ECO:0007669"/>
    <property type="project" value="InterPro"/>
</dbReference>
<dbReference type="InterPro" id="IPR013149">
    <property type="entry name" value="ADH-like_C"/>
</dbReference>
<dbReference type="InterPro" id="IPR013154">
    <property type="entry name" value="ADH-like_N"/>
</dbReference>
<evidence type="ECO:0000313" key="4">
    <source>
        <dbReference type="Proteomes" id="UP000053095"/>
    </source>
</evidence>